<dbReference type="PANTHER" id="PTHR34182:SF1">
    <property type="entry name" value="PROTEIN-EXPORT MEMBRANE PROTEIN SECG"/>
    <property type="match status" value="1"/>
</dbReference>
<keyword evidence="5 10" id="KW-0812">Transmembrane</keyword>
<protein>
    <recommendedName>
        <fullName evidence="10">Protein-export membrane protein SecG</fullName>
    </recommendedName>
</protein>
<name>A0A2G9YBS6_9BACT</name>
<accession>A0A2G9YBS6</accession>
<dbReference type="Proteomes" id="UP000230392">
    <property type="component" value="Unassembled WGS sequence"/>
</dbReference>
<evidence type="ECO:0000256" key="4">
    <source>
        <dbReference type="ARBA" id="ARBA00022475"/>
    </source>
</evidence>
<dbReference type="Pfam" id="PF03840">
    <property type="entry name" value="SecG"/>
    <property type="match status" value="1"/>
</dbReference>
<comment type="function">
    <text evidence="10">Involved in protein export. Participates in an early event of protein translocation.</text>
</comment>
<evidence type="ECO:0000256" key="8">
    <source>
        <dbReference type="ARBA" id="ARBA00023010"/>
    </source>
</evidence>
<dbReference type="GO" id="GO:0005886">
    <property type="term" value="C:plasma membrane"/>
    <property type="evidence" value="ECO:0007669"/>
    <property type="project" value="UniProtKB-SubCell"/>
</dbReference>
<dbReference type="GO" id="GO:0009306">
    <property type="term" value="P:protein secretion"/>
    <property type="evidence" value="ECO:0007669"/>
    <property type="project" value="UniProtKB-UniRule"/>
</dbReference>
<evidence type="ECO:0000256" key="2">
    <source>
        <dbReference type="ARBA" id="ARBA00008445"/>
    </source>
</evidence>
<organism evidence="11 12">
    <name type="scientific">bacterium (Candidatus Ratteibacteria) CG23_combo_of_CG06-09_8_20_14_all_48_7</name>
    <dbReference type="NCBI Taxonomy" id="2014292"/>
    <lineage>
        <taxon>Bacteria</taxon>
        <taxon>Candidatus Ratteibacteria</taxon>
    </lineage>
</organism>
<dbReference type="PANTHER" id="PTHR34182">
    <property type="entry name" value="PROTEIN-EXPORT MEMBRANE PROTEIN SECG"/>
    <property type="match status" value="1"/>
</dbReference>
<keyword evidence="7 10" id="KW-1133">Transmembrane helix</keyword>
<keyword evidence="6 10" id="KW-0653">Protein transport</keyword>
<keyword evidence="3 10" id="KW-0813">Transport</keyword>
<comment type="similarity">
    <text evidence="2 10">Belongs to the SecG family.</text>
</comment>
<comment type="caution">
    <text evidence="10">Lacks conserved residue(s) required for the propagation of feature annotation.</text>
</comment>
<comment type="subcellular location">
    <subcellularLocation>
        <location evidence="1 10">Cell membrane</location>
        <topology evidence="1 10">Multi-pass membrane protein</topology>
    </subcellularLocation>
</comment>
<evidence type="ECO:0000256" key="3">
    <source>
        <dbReference type="ARBA" id="ARBA00022448"/>
    </source>
</evidence>
<keyword evidence="8 10" id="KW-0811">Translocation</keyword>
<proteinExistence type="inferred from homology"/>
<dbReference type="NCBIfam" id="TIGR00810">
    <property type="entry name" value="secG"/>
    <property type="match status" value="1"/>
</dbReference>
<evidence type="ECO:0000256" key="6">
    <source>
        <dbReference type="ARBA" id="ARBA00022927"/>
    </source>
</evidence>
<evidence type="ECO:0000256" key="9">
    <source>
        <dbReference type="ARBA" id="ARBA00023136"/>
    </source>
</evidence>
<keyword evidence="4 10" id="KW-1003">Cell membrane</keyword>
<dbReference type="GO" id="GO:0043952">
    <property type="term" value="P:protein transport by the Sec complex"/>
    <property type="evidence" value="ECO:0007669"/>
    <property type="project" value="TreeGrafter"/>
</dbReference>
<dbReference type="PRINTS" id="PR01651">
    <property type="entry name" value="SECGEXPORT"/>
</dbReference>
<dbReference type="GO" id="GO:0015450">
    <property type="term" value="F:protein-transporting ATPase activity"/>
    <property type="evidence" value="ECO:0007669"/>
    <property type="project" value="UniProtKB-UniRule"/>
</dbReference>
<evidence type="ECO:0000313" key="12">
    <source>
        <dbReference type="Proteomes" id="UP000230392"/>
    </source>
</evidence>
<reference evidence="11 12" key="1">
    <citation type="submission" date="2017-09" db="EMBL/GenBank/DDBJ databases">
        <title>Depth-based differentiation of microbial function through sediment-hosted aquifers and enrichment of novel symbionts in the deep terrestrial subsurface.</title>
        <authorList>
            <person name="Probst A.J."/>
            <person name="Ladd B."/>
            <person name="Jarett J.K."/>
            <person name="Geller-Mcgrath D.E."/>
            <person name="Sieber C.M."/>
            <person name="Emerson J.B."/>
            <person name="Anantharaman K."/>
            <person name="Thomas B.C."/>
            <person name="Malmstrom R."/>
            <person name="Stieglmeier M."/>
            <person name="Klingl A."/>
            <person name="Woyke T."/>
            <person name="Ryan C.M."/>
            <person name="Banfield J.F."/>
        </authorList>
    </citation>
    <scope>NUCLEOTIDE SEQUENCE [LARGE SCALE GENOMIC DNA]</scope>
    <source>
        <strain evidence="11">CG23_combo_of_CG06-09_8_20_14_all_48_7</strain>
    </source>
</reference>
<evidence type="ECO:0000313" key="11">
    <source>
        <dbReference type="EMBL" id="PIP16670.1"/>
    </source>
</evidence>
<evidence type="ECO:0000256" key="7">
    <source>
        <dbReference type="ARBA" id="ARBA00022989"/>
    </source>
</evidence>
<comment type="caution">
    <text evidence="11">The sequence shown here is derived from an EMBL/GenBank/DDBJ whole genome shotgun (WGS) entry which is preliminary data.</text>
</comment>
<dbReference type="InterPro" id="IPR004692">
    <property type="entry name" value="SecG"/>
</dbReference>
<evidence type="ECO:0000256" key="1">
    <source>
        <dbReference type="ARBA" id="ARBA00004651"/>
    </source>
</evidence>
<sequence length="112" mass="11781">MYTGLIILHIVVSLLLVGAVLIQSGRGAASSNIFGGGAWSTENVFGAATPAILNRITTVLAAAFIVTSLTLTILGGKQQRSVIKRLGTQQVVPLQKFPFQQPSVPQPAEQPE</sequence>
<dbReference type="GO" id="GO:0065002">
    <property type="term" value="P:intracellular protein transmembrane transport"/>
    <property type="evidence" value="ECO:0007669"/>
    <property type="project" value="TreeGrafter"/>
</dbReference>
<dbReference type="AlphaFoldDB" id="A0A2G9YBS6"/>
<evidence type="ECO:0000256" key="10">
    <source>
        <dbReference type="RuleBase" id="RU365087"/>
    </source>
</evidence>
<gene>
    <name evidence="11" type="primary">secG</name>
    <name evidence="11" type="ORF">COX46_00835</name>
</gene>
<keyword evidence="9 10" id="KW-0472">Membrane</keyword>
<dbReference type="EMBL" id="PCRF01000038">
    <property type="protein sequence ID" value="PIP16670.1"/>
    <property type="molecule type" value="Genomic_DNA"/>
</dbReference>
<evidence type="ECO:0000256" key="5">
    <source>
        <dbReference type="ARBA" id="ARBA00022692"/>
    </source>
</evidence>
<feature type="transmembrane region" description="Helical" evidence="10">
    <location>
        <begin position="56"/>
        <end position="76"/>
    </location>
</feature>